<evidence type="ECO:0000313" key="1">
    <source>
        <dbReference type="EMBL" id="KKL08458.1"/>
    </source>
</evidence>
<name>A0A0F9D8P8_9ZZZZ</name>
<accession>A0A0F9D8P8</accession>
<comment type="caution">
    <text evidence="1">The sequence shown here is derived from an EMBL/GenBank/DDBJ whole genome shotgun (WGS) entry which is preliminary data.</text>
</comment>
<organism evidence="1">
    <name type="scientific">marine sediment metagenome</name>
    <dbReference type="NCBI Taxonomy" id="412755"/>
    <lineage>
        <taxon>unclassified sequences</taxon>
        <taxon>metagenomes</taxon>
        <taxon>ecological metagenomes</taxon>
    </lineage>
</organism>
<reference evidence="1" key="1">
    <citation type="journal article" date="2015" name="Nature">
        <title>Complex archaea that bridge the gap between prokaryotes and eukaryotes.</title>
        <authorList>
            <person name="Spang A."/>
            <person name="Saw J.H."/>
            <person name="Jorgensen S.L."/>
            <person name="Zaremba-Niedzwiedzka K."/>
            <person name="Martijn J."/>
            <person name="Lind A.E."/>
            <person name="van Eijk R."/>
            <person name="Schleper C."/>
            <person name="Guy L."/>
            <person name="Ettema T.J."/>
        </authorList>
    </citation>
    <scope>NUCLEOTIDE SEQUENCE</scope>
</reference>
<gene>
    <name evidence="1" type="ORF">LCGC14_2575670</name>
</gene>
<dbReference type="EMBL" id="LAZR01042871">
    <property type="protein sequence ID" value="KKL08458.1"/>
    <property type="molecule type" value="Genomic_DNA"/>
</dbReference>
<sequence length="158" mass="17711">MEEKTPLPTTQVDPEELEKFDNFKVGPSQPSEPPEKWQRINSLPVVVELGSFIVEVLSGGIKIGTDWEKAGESYPHYFMARLDAYKLCKVVKCPVRIRLKGRTVAVCAFYPKEKQVFIALPVPDGKKVTWIEHEIFDSMDMVGGDVQEVSDLGGKENG</sequence>
<dbReference type="AlphaFoldDB" id="A0A0F9D8P8"/>
<proteinExistence type="predicted"/>
<protein>
    <submittedName>
        <fullName evidence="1">Uncharacterized protein</fullName>
    </submittedName>
</protein>